<evidence type="ECO:0000313" key="3">
    <source>
        <dbReference type="Proteomes" id="UP000299102"/>
    </source>
</evidence>
<protein>
    <submittedName>
        <fullName evidence="2">Uncharacterized protein</fullName>
    </submittedName>
</protein>
<evidence type="ECO:0000256" key="1">
    <source>
        <dbReference type="SAM" id="MobiDB-lite"/>
    </source>
</evidence>
<comment type="caution">
    <text evidence="2">The sequence shown here is derived from an EMBL/GenBank/DDBJ whole genome shotgun (WGS) entry which is preliminary data.</text>
</comment>
<dbReference type="Proteomes" id="UP000299102">
    <property type="component" value="Unassembled WGS sequence"/>
</dbReference>
<keyword evidence="3" id="KW-1185">Reference proteome</keyword>
<accession>A0A4C1Y0P6</accession>
<organism evidence="2 3">
    <name type="scientific">Eumeta variegata</name>
    <name type="common">Bagworm moth</name>
    <name type="synonym">Eumeta japonica</name>
    <dbReference type="NCBI Taxonomy" id="151549"/>
    <lineage>
        <taxon>Eukaryota</taxon>
        <taxon>Metazoa</taxon>
        <taxon>Ecdysozoa</taxon>
        <taxon>Arthropoda</taxon>
        <taxon>Hexapoda</taxon>
        <taxon>Insecta</taxon>
        <taxon>Pterygota</taxon>
        <taxon>Neoptera</taxon>
        <taxon>Endopterygota</taxon>
        <taxon>Lepidoptera</taxon>
        <taxon>Glossata</taxon>
        <taxon>Ditrysia</taxon>
        <taxon>Tineoidea</taxon>
        <taxon>Psychidae</taxon>
        <taxon>Oiketicinae</taxon>
        <taxon>Eumeta</taxon>
    </lineage>
</organism>
<sequence>MAAQVEHVIHQSRAARSMLRPVLRSHLPLRTKIALYKGYICSRLTIALRKIVGAGRYVLNNAIARDLCTETVEEFIQRIAYRMYVIADQGPYEFLRNIALTHERSPSGRPLPRELVKMSEAQMACENYTSTIGSPRREPLPPEPSGLYPRREHARA</sequence>
<evidence type="ECO:0000313" key="2">
    <source>
        <dbReference type="EMBL" id="GBP69448.1"/>
    </source>
</evidence>
<feature type="region of interest" description="Disordered" evidence="1">
    <location>
        <begin position="127"/>
        <end position="156"/>
    </location>
</feature>
<gene>
    <name evidence="2" type="ORF">EVAR_48805_1</name>
</gene>
<reference evidence="2 3" key="1">
    <citation type="journal article" date="2019" name="Commun. Biol.">
        <title>The bagworm genome reveals a unique fibroin gene that provides high tensile strength.</title>
        <authorList>
            <person name="Kono N."/>
            <person name="Nakamura H."/>
            <person name="Ohtoshi R."/>
            <person name="Tomita M."/>
            <person name="Numata K."/>
            <person name="Arakawa K."/>
        </authorList>
    </citation>
    <scope>NUCLEOTIDE SEQUENCE [LARGE SCALE GENOMIC DNA]</scope>
</reference>
<name>A0A4C1Y0P6_EUMVA</name>
<dbReference type="AlphaFoldDB" id="A0A4C1Y0P6"/>
<dbReference type="OrthoDB" id="412981at2759"/>
<dbReference type="EMBL" id="BGZK01001041">
    <property type="protein sequence ID" value="GBP69448.1"/>
    <property type="molecule type" value="Genomic_DNA"/>
</dbReference>
<proteinExistence type="predicted"/>